<dbReference type="AlphaFoldDB" id="A0AAN3ABD4"/>
<name>A0AAN3ABD4_BACO1</name>
<evidence type="ECO:0000313" key="2">
    <source>
        <dbReference type="Proteomes" id="UP000005475"/>
    </source>
</evidence>
<comment type="caution">
    <text evidence="1">The sequence shown here is derived from an EMBL/GenBank/DDBJ whole genome shotgun (WGS) entry which is preliminary data.</text>
</comment>
<evidence type="ECO:0000313" key="1">
    <source>
        <dbReference type="EMBL" id="EDO12780.1"/>
    </source>
</evidence>
<sequence length="164" mass="18591">MVEISISAPIITHMVKVWTIMCSTISTVMVRHTKIKQTAIRVININPETPFPSGYIDWPIEILGTEEPAILCITQYPAKIVITDIQRFIIIIQCPFVTTCYVIHDITDRINKVVINFIRIIILLCTQAQFICHLIGKKTRLLTYLASAHSSHYGHIGSQTDSKE</sequence>
<dbReference type="Proteomes" id="UP000005475">
    <property type="component" value="Unassembled WGS sequence"/>
</dbReference>
<reference evidence="1 2" key="1">
    <citation type="submission" date="2007-03" db="EMBL/GenBank/DDBJ databases">
        <authorList>
            <person name="Fulton L."/>
            <person name="Clifton S."/>
            <person name="Fulton B."/>
            <person name="Xu J."/>
            <person name="Minx P."/>
            <person name="Pepin K.H."/>
            <person name="Johnson M."/>
            <person name="Thiruvilangam P."/>
            <person name="Bhonagiri V."/>
            <person name="Nash W.E."/>
            <person name="Mardis E.R."/>
            <person name="Wilson R.K."/>
        </authorList>
    </citation>
    <scope>NUCLEOTIDE SEQUENCE [LARGE SCALE GENOMIC DNA]</scope>
    <source>
        <strain evidence="2">ATCC 8483 / DSM 1896 / JCM 5824 / BCRC 10623 / CCUG 4943 / NCTC 11153</strain>
    </source>
</reference>
<organism evidence="1 2">
    <name type="scientific">Bacteroides ovatus (strain ATCC 8483 / DSM 1896 / JCM 5824 / BCRC 10623 / CCUG 4943 / NCTC 11153)</name>
    <dbReference type="NCBI Taxonomy" id="411476"/>
    <lineage>
        <taxon>Bacteria</taxon>
        <taxon>Pseudomonadati</taxon>
        <taxon>Bacteroidota</taxon>
        <taxon>Bacteroidia</taxon>
        <taxon>Bacteroidales</taxon>
        <taxon>Bacteroidaceae</taxon>
        <taxon>Bacteroides</taxon>
    </lineage>
</organism>
<protein>
    <submittedName>
        <fullName evidence="1">Uncharacterized protein</fullName>
    </submittedName>
</protein>
<accession>A0AAN3ABD4</accession>
<dbReference type="EMBL" id="AAXF02000044">
    <property type="protein sequence ID" value="EDO12780.1"/>
    <property type="molecule type" value="Genomic_DNA"/>
</dbReference>
<gene>
    <name evidence="1" type="ORF">BACOVA_01594</name>
</gene>
<proteinExistence type="predicted"/>
<reference evidence="2" key="2">
    <citation type="submission" date="2007-04" db="EMBL/GenBank/DDBJ databases">
        <title>Draft genome sequence of Bacteroides ovatus (ATCC 8483).</title>
        <authorList>
            <person name="Sudarsanam P."/>
            <person name="Ley R."/>
            <person name="Guruge J."/>
            <person name="Turnbaugh P.J."/>
            <person name="Mahowald M."/>
            <person name="Liep D."/>
            <person name="Gordon J."/>
        </authorList>
    </citation>
    <scope>NUCLEOTIDE SEQUENCE [LARGE SCALE GENOMIC DNA]</scope>
    <source>
        <strain evidence="2">ATCC 8483 / DSM 1896 / JCM 5824 / BCRC 10623 / CCUG 4943 / NCTC 11153</strain>
    </source>
</reference>